<evidence type="ECO:0000256" key="3">
    <source>
        <dbReference type="ARBA" id="ARBA00001947"/>
    </source>
</evidence>
<comment type="cofactor">
    <cofactor evidence="1">
        <name>Co(2+)</name>
        <dbReference type="ChEBI" id="CHEBI:48828"/>
    </cofactor>
</comment>
<comment type="cofactor">
    <cofactor evidence="3">
        <name>Zn(2+)</name>
        <dbReference type="ChEBI" id="CHEBI:29105"/>
    </cofactor>
</comment>
<dbReference type="Pfam" id="PF02073">
    <property type="entry name" value="Peptidase_M29"/>
    <property type="match status" value="1"/>
</dbReference>
<evidence type="ECO:0000256" key="5">
    <source>
        <dbReference type="ARBA" id="ARBA00022438"/>
    </source>
</evidence>
<comment type="caution">
    <text evidence="10">The sequence shown here is derived from an EMBL/GenBank/DDBJ whole genome shotgun (WGS) entry which is preliminary data.</text>
</comment>
<reference evidence="10 11" key="1">
    <citation type="submission" date="2018-05" db="EMBL/GenBank/DDBJ databases">
        <title>Draft genome sequence of Streptococcus panodentis CCUG 70867T.</title>
        <authorList>
            <person name="Salva-Serra F."/>
            <person name="Mendez V."/>
            <person name="Jaen-Luchoro D."/>
            <person name="Gonzales-Siles L."/>
            <person name="Karlsson R."/>
            <person name="Engstrom-Jakobsson H."/>
            <person name="Busquets A."/>
            <person name="Gomila M."/>
            <person name="Pineiro-Iglesias B."/>
            <person name="Bennasar-Figueras A."/>
            <person name="Seeger M."/>
            <person name="Moore E."/>
        </authorList>
    </citation>
    <scope>NUCLEOTIDE SEQUENCE [LARGE SCALE GENOMIC DNA]</scope>
    <source>
        <strain evidence="10 11">CCUG 70867</strain>
    </source>
</reference>
<gene>
    <name evidence="10" type="ORF">DHL47_01980</name>
</gene>
<dbReference type="InterPro" id="IPR052170">
    <property type="entry name" value="M29_Exopeptidase"/>
</dbReference>
<keyword evidence="5 10" id="KW-0031">Aminopeptidase</keyword>
<accession>A0ABS5AU75</accession>
<dbReference type="EMBL" id="QFAY01000003">
    <property type="protein sequence ID" value="MBP2620120.1"/>
    <property type="molecule type" value="Genomic_DNA"/>
</dbReference>
<keyword evidence="6" id="KW-0645">Protease</keyword>
<evidence type="ECO:0000256" key="1">
    <source>
        <dbReference type="ARBA" id="ARBA00001941"/>
    </source>
</evidence>
<evidence type="ECO:0000256" key="6">
    <source>
        <dbReference type="ARBA" id="ARBA00022670"/>
    </source>
</evidence>
<organism evidence="10 11">
    <name type="scientific">Streptococcus panodentis</name>
    <dbReference type="NCBI Taxonomy" id="1581472"/>
    <lineage>
        <taxon>Bacteria</taxon>
        <taxon>Bacillati</taxon>
        <taxon>Bacillota</taxon>
        <taxon>Bacilli</taxon>
        <taxon>Lactobacillales</taxon>
        <taxon>Streptococcaceae</taxon>
        <taxon>Streptococcus</taxon>
    </lineage>
</organism>
<proteinExistence type="inferred from homology"/>
<evidence type="ECO:0000256" key="8">
    <source>
        <dbReference type="ARBA" id="ARBA00022801"/>
    </source>
</evidence>
<dbReference type="Proteomes" id="UP001519349">
    <property type="component" value="Unassembled WGS sequence"/>
</dbReference>
<sequence length="413" mass="45692">MILANFQENLAKYAKILVTNGINVQPGQTVLLNIDVEQAALARLIVKEAYAADAQEVIVQWTDEPVQQQQLLHTWPERLESVPDYKLAEMDYFLDQKVSYLHILSSNPDALMNIPANRLAKFVQTTAKISQPLMAAAQSKKICWTMAAAAGQAWAEKVFPQAKDEEEATDLLWDQIFKASKVYEEDPTAAWLAHRETLTKKAQVLNQAQFAALHYQAPGTDLTLSMPQNHRWDFVGGAMENGDYCIANMPTEEIYSAPDFRSADGYVTSTKPLSYMGQMIEGMKLTFKDGQIIEIHADKGLQLLKEVIAQDDGAQYLGEVALVPDKTPISQSGLTFFNTLFDENASCHLAIGAAYPISVVGGEHLSAEEQKAAGLNQSAVHLDFMIGSDQLDIDGIQADGRRVPIFRKGDWAI</sequence>
<evidence type="ECO:0000256" key="2">
    <source>
        <dbReference type="ARBA" id="ARBA00001946"/>
    </source>
</evidence>
<dbReference type="PANTHER" id="PTHR34448">
    <property type="entry name" value="AMINOPEPTIDASE"/>
    <property type="match status" value="1"/>
</dbReference>
<keyword evidence="8" id="KW-0378">Hydrolase</keyword>
<dbReference type="Gene3D" id="3.40.1830.10">
    <property type="entry name" value="Thermophilic metalloprotease (M29)"/>
    <property type="match status" value="1"/>
</dbReference>
<evidence type="ECO:0000256" key="9">
    <source>
        <dbReference type="ARBA" id="ARBA00023049"/>
    </source>
</evidence>
<comment type="similarity">
    <text evidence="4">Belongs to the peptidase M29 family.</text>
</comment>
<dbReference type="InterPro" id="IPR000787">
    <property type="entry name" value="Peptidase_M29"/>
</dbReference>
<name>A0ABS5AU75_9STRE</name>
<dbReference type="RefSeq" id="WP_209550723.1">
    <property type="nucleotide sequence ID" value="NZ_QFAY01000003.1"/>
</dbReference>
<dbReference type="PANTHER" id="PTHR34448:SF3">
    <property type="entry name" value="AMINOPEPTIDASE AMPS"/>
    <property type="match status" value="1"/>
</dbReference>
<dbReference type="InterPro" id="IPR035097">
    <property type="entry name" value="M29_N-terminal"/>
</dbReference>
<evidence type="ECO:0000256" key="4">
    <source>
        <dbReference type="ARBA" id="ARBA00008236"/>
    </source>
</evidence>
<comment type="cofactor">
    <cofactor evidence="2">
        <name>Mg(2+)</name>
        <dbReference type="ChEBI" id="CHEBI:18420"/>
    </cofactor>
</comment>
<dbReference type="SUPFAM" id="SSF144052">
    <property type="entry name" value="Thermophilic metalloprotease-like"/>
    <property type="match status" value="1"/>
</dbReference>
<keyword evidence="9" id="KW-0482">Metalloprotease</keyword>
<dbReference type="GO" id="GO:0004177">
    <property type="term" value="F:aminopeptidase activity"/>
    <property type="evidence" value="ECO:0007669"/>
    <property type="project" value="UniProtKB-KW"/>
</dbReference>
<evidence type="ECO:0000313" key="10">
    <source>
        <dbReference type="EMBL" id="MBP2620120.1"/>
    </source>
</evidence>
<protein>
    <submittedName>
        <fullName evidence="10">Aminopeptidase</fullName>
    </submittedName>
</protein>
<keyword evidence="11" id="KW-1185">Reference proteome</keyword>
<evidence type="ECO:0000313" key="11">
    <source>
        <dbReference type="Proteomes" id="UP001519349"/>
    </source>
</evidence>
<dbReference type="PRINTS" id="PR00919">
    <property type="entry name" value="THERMOPTASE"/>
</dbReference>
<evidence type="ECO:0000256" key="7">
    <source>
        <dbReference type="ARBA" id="ARBA00022723"/>
    </source>
</evidence>
<keyword evidence="7" id="KW-0479">Metal-binding</keyword>